<sequence length="133" mass="14784">MLNNLHEVAKWGKVLAILGFVLSAFTLLFGMFMQGFAKAPALEESAANVGLSGFTVVVYAFVALVYFFPSLYLFSFSSRMQQGVQERNRQQVQRAITKLKILFKFLAIMMGLFLLLFGASLVMLVTGVSELQV</sequence>
<keyword evidence="1" id="KW-0812">Transmembrane</keyword>
<keyword evidence="1" id="KW-0472">Membrane</keyword>
<keyword evidence="3" id="KW-1185">Reference proteome</keyword>
<evidence type="ECO:0000313" key="3">
    <source>
        <dbReference type="Proteomes" id="UP000266292"/>
    </source>
</evidence>
<protein>
    <submittedName>
        <fullName evidence="2">Uncharacterized protein</fullName>
    </submittedName>
</protein>
<keyword evidence="1" id="KW-1133">Transmembrane helix</keyword>
<evidence type="ECO:0000313" key="2">
    <source>
        <dbReference type="EMBL" id="ARS36889.1"/>
    </source>
</evidence>
<reference evidence="3" key="1">
    <citation type="submission" date="2017-05" db="EMBL/GenBank/DDBJ databases">
        <authorList>
            <person name="Ray J."/>
            <person name="Price M."/>
            <person name="Deutschbauer A."/>
        </authorList>
    </citation>
    <scope>NUCLEOTIDE SEQUENCE [LARGE SCALE GENOMIC DNA]</scope>
    <source>
        <strain evidence="3">DSM 19842</strain>
    </source>
</reference>
<feature type="transmembrane region" description="Helical" evidence="1">
    <location>
        <begin position="101"/>
        <end position="125"/>
    </location>
</feature>
<dbReference type="OrthoDB" id="1121797at2"/>
<gene>
    <name evidence="2" type="ORF">CA264_16470</name>
</gene>
<dbReference type="EMBL" id="CP021235">
    <property type="protein sequence ID" value="ARS36889.1"/>
    <property type="molecule type" value="Genomic_DNA"/>
</dbReference>
<dbReference type="AlphaFoldDB" id="A0A1X9YVJ5"/>
<accession>A0A1X9YVJ5</accession>
<feature type="transmembrane region" description="Helical" evidence="1">
    <location>
        <begin position="12"/>
        <end position="36"/>
    </location>
</feature>
<name>A0A1X9YVJ5_9BACT</name>
<dbReference type="STRING" id="709015.GCA_000472485_03324"/>
<organism evidence="2 3">
    <name type="scientific">Pontibacter actiniarum</name>
    <dbReference type="NCBI Taxonomy" id="323450"/>
    <lineage>
        <taxon>Bacteria</taxon>
        <taxon>Pseudomonadati</taxon>
        <taxon>Bacteroidota</taxon>
        <taxon>Cytophagia</taxon>
        <taxon>Cytophagales</taxon>
        <taxon>Hymenobacteraceae</taxon>
        <taxon>Pontibacter</taxon>
    </lineage>
</organism>
<dbReference type="Proteomes" id="UP000266292">
    <property type="component" value="Chromosome"/>
</dbReference>
<feature type="transmembrane region" description="Helical" evidence="1">
    <location>
        <begin position="56"/>
        <end position="80"/>
    </location>
</feature>
<evidence type="ECO:0000256" key="1">
    <source>
        <dbReference type="SAM" id="Phobius"/>
    </source>
</evidence>
<dbReference type="KEGG" id="pact:CA264_16470"/>
<proteinExistence type="predicted"/>